<name>A0A2I0IS50_PUNGR</name>
<reference evidence="1 2" key="1">
    <citation type="submission" date="2017-11" db="EMBL/GenBank/DDBJ databases">
        <title>De-novo sequencing of pomegranate (Punica granatum L.) genome.</title>
        <authorList>
            <person name="Akparov Z."/>
            <person name="Amiraslanov A."/>
            <person name="Hajiyeva S."/>
            <person name="Abbasov M."/>
            <person name="Kaur K."/>
            <person name="Hamwieh A."/>
            <person name="Solovyev V."/>
            <person name="Salamov A."/>
            <person name="Braich B."/>
            <person name="Kosarev P."/>
            <person name="Mahmoud A."/>
            <person name="Hajiyev E."/>
            <person name="Babayeva S."/>
            <person name="Izzatullayeva V."/>
            <person name="Mammadov A."/>
            <person name="Mammadov A."/>
            <person name="Sharifova S."/>
            <person name="Ojaghi J."/>
            <person name="Eynullazada K."/>
            <person name="Bayramov B."/>
            <person name="Abdulazimova A."/>
            <person name="Shahmuradov I."/>
        </authorList>
    </citation>
    <scope>NUCLEOTIDE SEQUENCE [LARGE SCALE GENOMIC DNA]</scope>
    <source>
        <strain evidence="2">cv. AG2017</strain>
        <tissue evidence="1">Leaf</tissue>
    </source>
</reference>
<organism evidence="1 2">
    <name type="scientific">Punica granatum</name>
    <name type="common">Pomegranate</name>
    <dbReference type="NCBI Taxonomy" id="22663"/>
    <lineage>
        <taxon>Eukaryota</taxon>
        <taxon>Viridiplantae</taxon>
        <taxon>Streptophyta</taxon>
        <taxon>Embryophyta</taxon>
        <taxon>Tracheophyta</taxon>
        <taxon>Spermatophyta</taxon>
        <taxon>Magnoliopsida</taxon>
        <taxon>eudicotyledons</taxon>
        <taxon>Gunneridae</taxon>
        <taxon>Pentapetalae</taxon>
        <taxon>rosids</taxon>
        <taxon>malvids</taxon>
        <taxon>Myrtales</taxon>
        <taxon>Lythraceae</taxon>
        <taxon>Punica</taxon>
    </lineage>
</organism>
<dbReference type="Proteomes" id="UP000233551">
    <property type="component" value="Unassembled WGS sequence"/>
</dbReference>
<comment type="caution">
    <text evidence="1">The sequence shown here is derived from an EMBL/GenBank/DDBJ whole genome shotgun (WGS) entry which is preliminary data.</text>
</comment>
<keyword evidence="2" id="KW-1185">Reference proteome</keyword>
<evidence type="ECO:0000313" key="2">
    <source>
        <dbReference type="Proteomes" id="UP000233551"/>
    </source>
</evidence>
<proteinExistence type="predicted"/>
<evidence type="ECO:0000313" key="1">
    <source>
        <dbReference type="EMBL" id="PKI46825.1"/>
    </source>
</evidence>
<dbReference type="EMBL" id="PGOL01002569">
    <property type="protein sequence ID" value="PKI46825.1"/>
    <property type="molecule type" value="Genomic_DNA"/>
</dbReference>
<accession>A0A2I0IS50</accession>
<gene>
    <name evidence="1" type="ORF">CRG98_032763</name>
</gene>
<sequence>MKARGCHRCAVSAVGLELLGEGEGAPLARSERLLYQGTLLCTAGKEEEEKEGCCDHQDTLEHRLLLRFKIGRGLGGVGETHGWETTGRSNHGMTYDLETRDLAVLSWEQPRPGALDSWLDWRSTGARKLSL</sequence>
<protein>
    <submittedName>
        <fullName evidence="1">Uncharacterized protein</fullName>
    </submittedName>
</protein>
<dbReference type="AlphaFoldDB" id="A0A2I0IS50"/>